<comment type="caution">
    <text evidence="1">The sequence shown here is derived from an EMBL/GenBank/DDBJ whole genome shotgun (WGS) entry which is preliminary data.</text>
</comment>
<proteinExistence type="predicted"/>
<dbReference type="AlphaFoldDB" id="A0A232FFY2"/>
<organism evidence="1 2">
    <name type="scientific">Trichomalopsis sarcophagae</name>
    <dbReference type="NCBI Taxonomy" id="543379"/>
    <lineage>
        <taxon>Eukaryota</taxon>
        <taxon>Metazoa</taxon>
        <taxon>Ecdysozoa</taxon>
        <taxon>Arthropoda</taxon>
        <taxon>Hexapoda</taxon>
        <taxon>Insecta</taxon>
        <taxon>Pterygota</taxon>
        <taxon>Neoptera</taxon>
        <taxon>Endopterygota</taxon>
        <taxon>Hymenoptera</taxon>
        <taxon>Apocrita</taxon>
        <taxon>Proctotrupomorpha</taxon>
        <taxon>Chalcidoidea</taxon>
        <taxon>Pteromalidae</taxon>
        <taxon>Pteromalinae</taxon>
        <taxon>Trichomalopsis</taxon>
    </lineage>
</organism>
<name>A0A232FFY2_9HYME</name>
<evidence type="ECO:0000313" key="2">
    <source>
        <dbReference type="Proteomes" id="UP000215335"/>
    </source>
</evidence>
<evidence type="ECO:0000313" key="1">
    <source>
        <dbReference type="EMBL" id="OXU29676.1"/>
    </source>
</evidence>
<reference evidence="1 2" key="1">
    <citation type="journal article" date="2017" name="Curr. Biol.">
        <title>The Evolution of Venom by Co-option of Single-Copy Genes.</title>
        <authorList>
            <person name="Martinson E.O."/>
            <person name="Mrinalini"/>
            <person name="Kelkar Y.D."/>
            <person name="Chang C.H."/>
            <person name="Werren J.H."/>
        </authorList>
    </citation>
    <scope>NUCLEOTIDE SEQUENCE [LARGE SCALE GENOMIC DNA]</scope>
    <source>
        <strain evidence="1 2">Alberta</strain>
        <tissue evidence="1">Whole body</tissue>
    </source>
</reference>
<protein>
    <submittedName>
        <fullName evidence="1">Uncharacterized protein</fullName>
    </submittedName>
</protein>
<dbReference type="EMBL" id="NNAY01000256">
    <property type="protein sequence ID" value="OXU29676.1"/>
    <property type="molecule type" value="Genomic_DNA"/>
</dbReference>
<keyword evidence="2" id="KW-1185">Reference proteome</keyword>
<sequence length="95" mass="11040">MHTLIYKSIYKYAVLTGFLLCKCKYCVKSVIDVLKVTNDERLVKLFKNWLPCQFLLDCLGLALHLEPYGFGVKKYSMPIQIKLQNFSPLGMIVYK</sequence>
<gene>
    <name evidence="1" type="ORF">TSAR_012423</name>
</gene>
<dbReference type="Proteomes" id="UP000215335">
    <property type="component" value="Unassembled WGS sequence"/>
</dbReference>
<accession>A0A232FFY2</accession>